<keyword evidence="7" id="KW-0808">Transferase</keyword>
<dbReference type="InterPro" id="IPR001789">
    <property type="entry name" value="Sig_transdc_resp-reg_receiver"/>
</dbReference>
<dbReference type="PANTHER" id="PTHR43047">
    <property type="entry name" value="TWO-COMPONENT HISTIDINE PROTEIN KINASE"/>
    <property type="match status" value="1"/>
</dbReference>
<comment type="caution">
    <text evidence="17">The sequence shown here is derived from an EMBL/GenBank/DDBJ whole genome shotgun (WGS) entry which is preliminary data.</text>
</comment>
<dbReference type="GO" id="GO:0005886">
    <property type="term" value="C:plasma membrane"/>
    <property type="evidence" value="ECO:0007669"/>
    <property type="project" value="UniProtKB-SubCell"/>
</dbReference>
<evidence type="ECO:0000256" key="7">
    <source>
        <dbReference type="ARBA" id="ARBA00022679"/>
    </source>
</evidence>
<dbReference type="PANTHER" id="PTHR43047:SF66">
    <property type="entry name" value="HISKA"/>
    <property type="match status" value="1"/>
</dbReference>
<protein>
    <recommendedName>
        <fullName evidence="4">Stage 0 sporulation protein A homolog</fullName>
        <ecNumber evidence="3">2.7.13.3</ecNumber>
    </recommendedName>
</protein>
<dbReference type="CDD" id="cd17546">
    <property type="entry name" value="REC_hyHK_CKI1_RcsC-like"/>
    <property type="match status" value="1"/>
</dbReference>
<evidence type="ECO:0000256" key="3">
    <source>
        <dbReference type="ARBA" id="ARBA00012438"/>
    </source>
</evidence>
<dbReference type="SUPFAM" id="SSF55874">
    <property type="entry name" value="ATPase domain of HSP90 chaperone/DNA topoisomerase II/histidine kinase"/>
    <property type="match status" value="1"/>
</dbReference>
<sequence>MNKKTKDRKKYGFLLLITLIILLLFPLSIKLMDDALLNNAQRMGEEIARRFAINEETYLKQYETVLRTVEYQVQNSTENSDMAGMLKKYQEYVEKTMDLDNIELYGYIDSRIAAATYWEGDEEFDPSSAQWYQEAKAAGGDIIYTDVYTDIRLQRQVVTIAKELEGSRDVIALDVYLDGISIPDSMSDLPDGCNYFLCDQGGTLIDNYLSAGRYENLQERFRRIFQEIQERKHESYDSYIIGIDGEKRGVYYYVLDSGWYTVITMPYEELLQATESIWLVLGPVAAGFVILSIVYLILDYHSNKKAQLYNDVVGVLGNSYYALYLVNLKESTYSMLKGSDYVRSELPPKGEYRDLLKVMSEVIHEDVYEEYIQTFSIENMTELTRRRVRDFGGDFKRLFNNEYRWVHVQMLYDESLKQGSVVLCFKDVNDRKEEELSRLKFLKQSLESVDKMAKSKNMFFSLMSHDMRTPLNGIIGLTEIISRNIEDTGKVKESLKKIESLGNQLLGLINDILEMSKMEQGKLEIKTSSFPLKKNLEELASIFQMQAETSGKEFLCSIQIDHGEVEGDWARIQQILNNLLSNAFKFTKEDGRIRLQVEEIRDSRSNYRKYHFTVQDNGFGMSQEFLKKIFVPFERETRFGAANVSGTGLGMPIVYELIQKMEGTVQVTSELGKGSVFQVILPLQIREEEEIHEEERIVPSDKTNKGNDRKEMDLAGMQVLLTEDNEINMEIAAEILEACGLKITKAWNGKEALDIYLEHAPYYFDFILMDMQMPVMDGCQAAERIRKSGRADAGQIPIIAVTANAFAEDIALTKKAGMNAHISKPIDFNILKKTMADLKSEKN</sequence>
<evidence type="ECO:0000256" key="1">
    <source>
        <dbReference type="ARBA" id="ARBA00000085"/>
    </source>
</evidence>
<evidence type="ECO:0000256" key="9">
    <source>
        <dbReference type="ARBA" id="ARBA00022777"/>
    </source>
</evidence>
<dbReference type="PRINTS" id="PR00344">
    <property type="entry name" value="BCTRLSENSOR"/>
</dbReference>
<feature type="transmembrane region" description="Helical" evidence="14">
    <location>
        <begin position="12"/>
        <end position="32"/>
    </location>
</feature>
<dbReference type="EMBL" id="DWWV01000042">
    <property type="protein sequence ID" value="HJC09918.1"/>
    <property type="molecule type" value="Genomic_DNA"/>
</dbReference>
<dbReference type="SMART" id="SM00387">
    <property type="entry name" value="HATPase_c"/>
    <property type="match status" value="1"/>
</dbReference>
<evidence type="ECO:0000256" key="4">
    <source>
        <dbReference type="ARBA" id="ARBA00018672"/>
    </source>
</evidence>
<comment type="catalytic activity">
    <reaction evidence="1">
        <text>ATP + protein L-histidine = ADP + protein N-phospho-L-histidine.</text>
        <dbReference type="EC" id="2.7.13.3"/>
    </reaction>
</comment>
<keyword evidence="8 14" id="KW-0812">Transmembrane</keyword>
<dbReference type="EC" id="2.7.13.3" evidence="3"/>
<evidence type="ECO:0000313" key="18">
    <source>
        <dbReference type="Proteomes" id="UP000823893"/>
    </source>
</evidence>
<evidence type="ECO:0000259" key="15">
    <source>
        <dbReference type="PROSITE" id="PS50109"/>
    </source>
</evidence>
<evidence type="ECO:0000256" key="5">
    <source>
        <dbReference type="ARBA" id="ARBA00022475"/>
    </source>
</evidence>
<keyword evidence="10 14" id="KW-1133">Transmembrane helix</keyword>
<dbReference type="Gene3D" id="1.10.287.130">
    <property type="match status" value="1"/>
</dbReference>
<evidence type="ECO:0000256" key="13">
    <source>
        <dbReference type="PROSITE-ProRule" id="PRU00169"/>
    </source>
</evidence>
<keyword evidence="9" id="KW-0418">Kinase</keyword>
<accession>A0A9D2N5Q8</accession>
<dbReference type="InterPro" id="IPR036890">
    <property type="entry name" value="HATPase_C_sf"/>
</dbReference>
<dbReference type="Gene3D" id="3.30.565.10">
    <property type="entry name" value="Histidine kinase-like ATPase, C-terminal domain"/>
    <property type="match status" value="1"/>
</dbReference>
<comment type="subcellular location">
    <subcellularLocation>
        <location evidence="2">Cell membrane</location>
        <topology evidence="2">Multi-pass membrane protein</topology>
    </subcellularLocation>
</comment>
<evidence type="ECO:0000256" key="10">
    <source>
        <dbReference type="ARBA" id="ARBA00022989"/>
    </source>
</evidence>
<keyword evidence="14" id="KW-0472">Membrane</keyword>
<feature type="transmembrane region" description="Helical" evidence="14">
    <location>
        <begin position="277"/>
        <end position="298"/>
    </location>
</feature>
<feature type="modified residue" description="4-aspartylphosphate" evidence="13">
    <location>
        <position position="770"/>
    </location>
</feature>
<dbReference type="InterPro" id="IPR003594">
    <property type="entry name" value="HATPase_dom"/>
</dbReference>
<dbReference type="CDD" id="cd00082">
    <property type="entry name" value="HisKA"/>
    <property type="match status" value="1"/>
</dbReference>
<dbReference type="GO" id="GO:0009927">
    <property type="term" value="F:histidine phosphotransfer kinase activity"/>
    <property type="evidence" value="ECO:0007669"/>
    <property type="project" value="TreeGrafter"/>
</dbReference>
<evidence type="ECO:0000259" key="16">
    <source>
        <dbReference type="PROSITE" id="PS50110"/>
    </source>
</evidence>
<dbReference type="SMART" id="SM00448">
    <property type="entry name" value="REC"/>
    <property type="match status" value="1"/>
</dbReference>
<evidence type="ECO:0000256" key="11">
    <source>
        <dbReference type="ARBA" id="ARBA00023012"/>
    </source>
</evidence>
<evidence type="ECO:0000256" key="8">
    <source>
        <dbReference type="ARBA" id="ARBA00022692"/>
    </source>
</evidence>
<dbReference type="Proteomes" id="UP000823893">
    <property type="component" value="Unassembled WGS sequence"/>
</dbReference>
<evidence type="ECO:0000256" key="2">
    <source>
        <dbReference type="ARBA" id="ARBA00004651"/>
    </source>
</evidence>
<dbReference type="InterPro" id="IPR004358">
    <property type="entry name" value="Sig_transdc_His_kin-like_C"/>
</dbReference>
<evidence type="ECO:0000256" key="12">
    <source>
        <dbReference type="ARBA" id="ARBA00024867"/>
    </source>
</evidence>
<evidence type="ECO:0000256" key="6">
    <source>
        <dbReference type="ARBA" id="ARBA00022553"/>
    </source>
</evidence>
<dbReference type="SUPFAM" id="SSF47384">
    <property type="entry name" value="Homodimeric domain of signal transducing histidine kinase"/>
    <property type="match status" value="1"/>
</dbReference>
<evidence type="ECO:0000256" key="14">
    <source>
        <dbReference type="SAM" id="Phobius"/>
    </source>
</evidence>
<dbReference type="PROSITE" id="PS50110">
    <property type="entry name" value="RESPONSE_REGULATORY"/>
    <property type="match status" value="1"/>
</dbReference>
<dbReference type="SUPFAM" id="SSF103190">
    <property type="entry name" value="Sensory domain-like"/>
    <property type="match status" value="1"/>
</dbReference>
<dbReference type="Pfam" id="PF02518">
    <property type="entry name" value="HATPase_c"/>
    <property type="match status" value="1"/>
</dbReference>
<dbReference type="SMART" id="SM00388">
    <property type="entry name" value="HisKA"/>
    <property type="match status" value="1"/>
</dbReference>
<proteinExistence type="predicted"/>
<dbReference type="Gene3D" id="3.30.450.20">
    <property type="entry name" value="PAS domain"/>
    <property type="match status" value="2"/>
</dbReference>
<dbReference type="AlphaFoldDB" id="A0A9D2N5Q8"/>
<dbReference type="InterPro" id="IPR029151">
    <property type="entry name" value="Sensor-like_sf"/>
</dbReference>
<evidence type="ECO:0000313" key="17">
    <source>
        <dbReference type="EMBL" id="HJC09918.1"/>
    </source>
</evidence>
<dbReference type="PROSITE" id="PS50109">
    <property type="entry name" value="HIS_KIN"/>
    <property type="match status" value="1"/>
</dbReference>
<keyword evidence="11" id="KW-0902">Two-component regulatory system</keyword>
<dbReference type="InterPro" id="IPR005467">
    <property type="entry name" value="His_kinase_dom"/>
</dbReference>
<dbReference type="GO" id="GO:0000155">
    <property type="term" value="F:phosphorelay sensor kinase activity"/>
    <property type="evidence" value="ECO:0007669"/>
    <property type="project" value="InterPro"/>
</dbReference>
<keyword evidence="5" id="KW-1003">Cell membrane</keyword>
<feature type="domain" description="Histidine kinase" evidence="15">
    <location>
        <begin position="462"/>
        <end position="685"/>
    </location>
</feature>
<dbReference type="InterPro" id="IPR003661">
    <property type="entry name" value="HisK_dim/P_dom"/>
</dbReference>
<dbReference type="SUPFAM" id="SSF52172">
    <property type="entry name" value="CheY-like"/>
    <property type="match status" value="1"/>
</dbReference>
<comment type="function">
    <text evidence="12">May play the central regulatory role in sporulation. It may be an element of the effector pathway responsible for the activation of sporulation genes in response to nutritional stress. Spo0A may act in concert with spo0H (a sigma factor) to control the expression of some genes that are critical to the sporulation process.</text>
</comment>
<dbReference type="Pfam" id="PF00072">
    <property type="entry name" value="Response_reg"/>
    <property type="match status" value="1"/>
</dbReference>
<dbReference type="InterPro" id="IPR036097">
    <property type="entry name" value="HisK_dim/P_sf"/>
</dbReference>
<reference evidence="17" key="1">
    <citation type="journal article" date="2021" name="PeerJ">
        <title>Extensive microbial diversity within the chicken gut microbiome revealed by metagenomics and culture.</title>
        <authorList>
            <person name="Gilroy R."/>
            <person name="Ravi A."/>
            <person name="Getino M."/>
            <person name="Pursley I."/>
            <person name="Horton D.L."/>
            <person name="Alikhan N.F."/>
            <person name="Baker D."/>
            <person name="Gharbi K."/>
            <person name="Hall N."/>
            <person name="Watson M."/>
            <person name="Adriaenssens E.M."/>
            <person name="Foster-Nyarko E."/>
            <person name="Jarju S."/>
            <person name="Secka A."/>
            <person name="Antonio M."/>
            <person name="Oren A."/>
            <person name="Chaudhuri R.R."/>
            <person name="La Ragione R."/>
            <person name="Hildebrand F."/>
            <person name="Pallen M.J."/>
        </authorList>
    </citation>
    <scope>NUCLEOTIDE SEQUENCE</scope>
    <source>
        <strain evidence="17">ChiSxjej6B18-287</strain>
    </source>
</reference>
<dbReference type="Pfam" id="PF00512">
    <property type="entry name" value="HisKA"/>
    <property type="match status" value="1"/>
</dbReference>
<dbReference type="InterPro" id="IPR011006">
    <property type="entry name" value="CheY-like_superfamily"/>
</dbReference>
<name>A0A9D2N5Q8_9FIRM</name>
<feature type="domain" description="Response regulatory" evidence="16">
    <location>
        <begin position="718"/>
        <end position="839"/>
    </location>
</feature>
<dbReference type="Gene3D" id="3.40.50.2300">
    <property type="match status" value="1"/>
</dbReference>
<reference evidence="17" key="2">
    <citation type="submission" date="2021-04" db="EMBL/GenBank/DDBJ databases">
        <authorList>
            <person name="Gilroy R."/>
        </authorList>
    </citation>
    <scope>NUCLEOTIDE SEQUENCE</scope>
    <source>
        <strain evidence="17">ChiSxjej6B18-287</strain>
    </source>
</reference>
<gene>
    <name evidence="17" type="ORF">H9935_03770</name>
</gene>
<keyword evidence="6 13" id="KW-0597">Phosphoprotein</keyword>
<organism evidence="17 18">
    <name type="scientific">Candidatus Blautia merdigallinarum</name>
    <dbReference type="NCBI Taxonomy" id="2838495"/>
    <lineage>
        <taxon>Bacteria</taxon>
        <taxon>Bacillati</taxon>
        <taxon>Bacillota</taxon>
        <taxon>Clostridia</taxon>
        <taxon>Lachnospirales</taxon>
        <taxon>Lachnospiraceae</taxon>
        <taxon>Blautia</taxon>
    </lineage>
</organism>